<dbReference type="InterPro" id="IPR013766">
    <property type="entry name" value="Thioredoxin_domain"/>
</dbReference>
<dbReference type="SUPFAM" id="SSF52833">
    <property type="entry name" value="Thioredoxin-like"/>
    <property type="match status" value="1"/>
</dbReference>
<reference evidence="8 9" key="1">
    <citation type="journal article" date="2014" name="Genome Announc.">
        <title>Complete Genome Sequence of Hyphomicrobium nitrativorans Strain NL23, a Denitrifying Bacterium Isolated from Biofilm of a Methanol-Fed Denitrification System Treating Seawater at the Montreal Biodome.</title>
        <authorList>
            <person name="Martineau C."/>
            <person name="Villeneuve C."/>
            <person name="Mauffrey F."/>
            <person name="Villemur R."/>
        </authorList>
    </citation>
    <scope>NUCLEOTIDE SEQUENCE [LARGE SCALE GENOMIC DNA]</scope>
    <source>
        <strain evidence="8">NL23</strain>
    </source>
</reference>
<evidence type="ECO:0000256" key="6">
    <source>
        <dbReference type="NCBIfam" id="TIGR01068"/>
    </source>
</evidence>
<dbReference type="PANTHER" id="PTHR45663:SF11">
    <property type="entry name" value="GEO12009P1"/>
    <property type="match status" value="1"/>
</dbReference>
<dbReference type="GO" id="GO:0005829">
    <property type="term" value="C:cytosol"/>
    <property type="evidence" value="ECO:0007669"/>
    <property type="project" value="TreeGrafter"/>
</dbReference>
<dbReference type="PROSITE" id="PS51352">
    <property type="entry name" value="THIOREDOXIN_2"/>
    <property type="match status" value="1"/>
</dbReference>
<feature type="domain" description="Thioredoxin" evidence="7">
    <location>
        <begin position="1"/>
        <end position="124"/>
    </location>
</feature>
<sequence>MDLGGLNPGSGAGAGDVIKDGTSATFAKDVIDASRDALVLVDFWASWCGPCKQLTPIIEKVVKSYGGKVRLVKINTDEHPAIAAQLRVQSLPTVYAFRDGRPLDGFMGAQPESAVRQFVDRLIGDDAEADIAAILEAAEAALEAGDLQTAAGTFAAVLQDDQQNAQALAGLARCYLKSGDTERAEQTLALVPPDAQASAPVQSARAALELAKVADQSDNRSELESRLAADPSDPQARFDLAVALAARGQKEDALEHLLDLVRRNRSWNEEAARKQLVQLFDAWGPKDPLTLEGRRKLSSILFS</sequence>
<dbReference type="PROSITE" id="PS00194">
    <property type="entry name" value="THIOREDOXIN_1"/>
    <property type="match status" value="1"/>
</dbReference>
<evidence type="ECO:0000313" key="8">
    <source>
        <dbReference type="EMBL" id="AHB47380.1"/>
    </source>
</evidence>
<proteinExistence type="inferred from homology"/>
<keyword evidence="4" id="KW-1015">Disulfide bond</keyword>
<dbReference type="PANTHER" id="PTHR45663">
    <property type="entry name" value="GEO12009P1"/>
    <property type="match status" value="1"/>
</dbReference>
<dbReference type="NCBIfam" id="TIGR01068">
    <property type="entry name" value="thioredoxin"/>
    <property type="match status" value="1"/>
</dbReference>
<comment type="similarity">
    <text evidence="1">Belongs to the thioredoxin family.</text>
</comment>
<dbReference type="Gene3D" id="3.40.30.10">
    <property type="entry name" value="Glutaredoxin"/>
    <property type="match status" value="1"/>
</dbReference>
<gene>
    <name evidence="8" type="ORF">W911_01580</name>
</gene>
<dbReference type="Proteomes" id="UP000018542">
    <property type="component" value="Chromosome"/>
</dbReference>
<accession>V5SBH4</accession>
<dbReference type="PATRIC" id="fig|1029756.8.peg.335"/>
<protein>
    <recommendedName>
        <fullName evidence="6">Thioredoxin</fullName>
    </recommendedName>
</protein>
<evidence type="ECO:0000256" key="5">
    <source>
        <dbReference type="ARBA" id="ARBA00023284"/>
    </source>
</evidence>
<dbReference type="Pfam" id="PF00085">
    <property type="entry name" value="Thioredoxin"/>
    <property type="match status" value="1"/>
</dbReference>
<dbReference type="GO" id="GO:0015035">
    <property type="term" value="F:protein-disulfide reductase activity"/>
    <property type="evidence" value="ECO:0007669"/>
    <property type="project" value="UniProtKB-UniRule"/>
</dbReference>
<name>V5SBH4_9HYPH</name>
<dbReference type="Pfam" id="PF14559">
    <property type="entry name" value="TPR_19"/>
    <property type="match status" value="1"/>
</dbReference>
<dbReference type="HOGENOM" id="CLU_046120_1_1_5"/>
<evidence type="ECO:0000259" key="7">
    <source>
        <dbReference type="PROSITE" id="PS51352"/>
    </source>
</evidence>
<keyword evidence="3" id="KW-0249">Electron transport</keyword>
<keyword evidence="9" id="KW-1185">Reference proteome</keyword>
<evidence type="ECO:0000256" key="1">
    <source>
        <dbReference type="ARBA" id="ARBA00008987"/>
    </source>
</evidence>
<dbReference type="OrthoDB" id="9790390at2"/>
<dbReference type="EMBL" id="CP006912">
    <property type="protein sequence ID" value="AHB47380.1"/>
    <property type="molecule type" value="Genomic_DNA"/>
</dbReference>
<evidence type="ECO:0000313" key="9">
    <source>
        <dbReference type="Proteomes" id="UP000018542"/>
    </source>
</evidence>
<organism evidence="8 9">
    <name type="scientific">Hyphomicrobium nitrativorans NL23</name>
    <dbReference type="NCBI Taxonomy" id="1029756"/>
    <lineage>
        <taxon>Bacteria</taxon>
        <taxon>Pseudomonadati</taxon>
        <taxon>Pseudomonadota</taxon>
        <taxon>Alphaproteobacteria</taxon>
        <taxon>Hyphomicrobiales</taxon>
        <taxon>Hyphomicrobiaceae</taxon>
        <taxon>Hyphomicrobium</taxon>
    </lineage>
</organism>
<dbReference type="FunFam" id="3.40.30.10:FF:000001">
    <property type="entry name" value="Thioredoxin"/>
    <property type="match status" value="1"/>
</dbReference>
<keyword evidence="5" id="KW-0676">Redox-active center</keyword>
<dbReference type="GO" id="GO:0045454">
    <property type="term" value="P:cell redox homeostasis"/>
    <property type="evidence" value="ECO:0007669"/>
    <property type="project" value="TreeGrafter"/>
</dbReference>
<dbReference type="GO" id="GO:0006950">
    <property type="term" value="P:response to stress"/>
    <property type="evidence" value="ECO:0007669"/>
    <property type="project" value="UniProtKB-ARBA"/>
</dbReference>
<dbReference type="SUPFAM" id="SSF48452">
    <property type="entry name" value="TPR-like"/>
    <property type="match status" value="1"/>
</dbReference>
<dbReference type="Pfam" id="PF14561">
    <property type="entry name" value="TPR_20"/>
    <property type="match status" value="1"/>
</dbReference>
<dbReference type="RefSeq" id="WP_023785751.1">
    <property type="nucleotide sequence ID" value="NC_022997.1"/>
</dbReference>
<dbReference type="InterPro" id="IPR011990">
    <property type="entry name" value="TPR-like_helical_dom_sf"/>
</dbReference>
<dbReference type="InterPro" id="IPR036249">
    <property type="entry name" value="Thioredoxin-like_sf"/>
</dbReference>
<dbReference type="Gene3D" id="1.25.40.10">
    <property type="entry name" value="Tetratricopeptide repeat domain"/>
    <property type="match status" value="2"/>
</dbReference>
<keyword evidence="2" id="KW-0813">Transport</keyword>
<dbReference type="STRING" id="1029756.W911_01580"/>
<evidence type="ECO:0000256" key="3">
    <source>
        <dbReference type="ARBA" id="ARBA00022982"/>
    </source>
</evidence>
<evidence type="ECO:0000256" key="4">
    <source>
        <dbReference type="ARBA" id="ARBA00023157"/>
    </source>
</evidence>
<dbReference type="CDD" id="cd02956">
    <property type="entry name" value="ybbN"/>
    <property type="match status" value="1"/>
</dbReference>
<dbReference type="InterPro" id="IPR017937">
    <property type="entry name" value="Thioredoxin_CS"/>
</dbReference>
<dbReference type="InterPro" id="IPR005746">
    <property type="entry name" value="Thioredoxin"/>
</dbReference>
<evidence type="ECO:0000256" key="2">
    <source>
        <dbReference type="ARBA" id="ARBA00022448"/>
    </source>
</evidence>
<dbReference type="KEGG" id="hni:W911_01580"/>
<dbReference type="PRINTS" id="PR00421">
    <property type="entry name" value="THIOREDOXIN"/>
</dbReference>
<dbReference type="AlphaFoldDB" id="V5SBH4"/>